<dbReference type="InterPro" id="IPR005153">
    <property type="entry name" value="MbtH-like_dom"/>
</dbReference>
<dbReference type="Pfam" id="PF03621">
    <property type="entry name" value="MbtH"/>
    <property type="match status" value="1"/>
</dbReference>
<dbReference type="Gene3D" id="3.90.820.10">
    <property type="entry name" value="Structural Genomics, Unknown Function 30-nov-00 1gh9 Mol_id"/>
    <property type="match status" value="1"/>
</dbReference>
<reference evidence="2 3" key="1">
    <citation type="submission" date="2024-06" db="EMBL/GenBank/DDBJ databases">
        <title>The Natural Products Discovery Center: Release of the First 8490 Sequenced Strains for Exploring Actinobacteria Biosynthetic Diversity.</title>
        <authorList>
            <person name="Kalkreuter E."/>
            <person name="Kautsar S.A."/>
            <person name="Yang D."/>
            <person name="Bader C.D."/>
            <person name="Teijaro C.N."/>
            <person name="Fluegel L."/>
            <person name="Davis C.M."/>
            <person name="Simpson J.R."/>
            <person name="Lauterbach L."/>
            <person name="Steele A.D."/>
            <person name="Gui C."/>
            <person name="Meng S."/>
            <person name="Li G."/>
            <person name="Viehrig K."/>
            <person name="Ye F."/>
            <person name="Su P."/>
            <person name="Kiefer A.F."/>
            <person name="Nichols A."/>
            <person name="Cepeda A.J."/>
            <person name="Yan W."/>
            <person name="Fan B."/>
            <person name="Jiang Y."/>
            <person name="Adhikari A."/>
            <person name="Zheng C.-J."/>
            <person name="Schuster L."/>
            <person name="Cowan T.M."/>
            <person name="Smanski M.J."/>
            <person name="Chevrette M.G."/>
            <person name="De Carvalho L.P.S."/>
            <person name="Shen B."/>
        </authorList>
    </citation>
    <scope>NUCLEOTIDE SEQUENCE [LARGE SCALE GENOMIC DNA]</scope>
    <source>
        <strain evidence="2 3">NPDC033039</strain>
    </source>
</reference>
<dbReference type="RefSeq" id="WP_030286418.1">
    <property type="nucleotide sequence ID" value="NZ_JBEZVI010000014.1"/>
</dbReference>
<dbReference type="PANTHER" id="PTHR38444:SF1">
    <property type="entry name" value="ENTEROBACTIN BIOSYNTHESIS PROTEIN YBDZ"/>
    <property type="match status" value="1"/>
</dbReference>
<evidence type="ECO:0000259" key="1">
    <source>
        <dbReference type="SMART" id="SM00923"/>
    </source>
</evidence>
<dbReference type="SMART" id="SM00923">
    <property type="entry name" value="MbtH"/>
    <property type="match status" value="1"/>
</dbReference>
<accession>A0ABV2Z1Y2</accession>
<dbReference type="Proteomes" id="UP001550853">
    <property type="component" value="Unassembled WGS sequence"/>
</dbReference>
<keyword evidence="3" id="KW-1185">Reference proteome</keyword>
<sequence>MFEDDEDRRYTVVRNHEDQYSVWPADRPAPTGWESVGVTGPKSVCLSHIETAWTDLRPLSLRS</sequence>
<dbReference type="EMBL" id="JBEZVI010000014">
    <property type="protein sequence ID" value="MEU3712013.1"/>
    <property type="molecule type" value="Genomic_DNA"/>
</dbReference>
<organism evidence="2 3">
    <name type="scientific">Streptomyces catenulae</name>
    <dbReference type="NCBI Taxonomy" id="66875"/>
    <lineage>
        <taxon>Bacteria</taxon>
        <taxon>Bacillati</taxon>
        <taxon>Actinomycetota</taxon>
        <taxon>Actinomycetes</taxon>
        <taxon>Kitasatosporales</taxon>
        <taxon>Streptomycetaceae</taxon>
        <taxon>Streptomyces</taxon>
    </lineage>
</organism>
<proteinExistence type="predicted"/>
<dbReference type="PANTHER" id="PTHR38444">
    <property type="entry name" value="ENTEROBACTIN BIOSYNTHESIS PROTEIN YBDZ"/>
    <property type="match status" value="1"/>
</dbReference>
<evidence type="ECO:0000313" key="3">
    <source>
        <dbReference type="Proteomes" id="UP001550853"/>
    </source>
</evidence>
<gene>
    <name evidence="2" type="ORF">AB0E61_18195</name>
</gene>
<feature type="domain" description="MbtH-like" evidence="1">
    <location>
        <begin position="1"/>
        <end position="51"/>
    </location>
</feature>
<dbReference type="InterPro" id="IPR038020">
    <property type="entry name" value="MbtH-like_sf"/>
</dbReference>
<dbReference type="InterPro" id="IPR037407">
    <property type="entry name" value="MLP_fam"/>
</dbReference>
<evidence type="ECO:0000313" key="2">
    <source>
        <dbReference type="EMBL" id="MEU3712013.1"/>
    </source>
</evidence>
<comment type="caution">
    <text evidence="2">The sequence shown here is derived from an EMBL/GenBank/DDBJ whole genome shotgun (WGS) entry which is preliminary data.</text>
</comment>
<name>A0ABV2Z1Y2_9ACTN</name>
<protein>
    <submittedName>
        <fullName evidence="2">MbtH family protein</fullName>
    </submittedName>
</protein>
<dbReference type="SUPFAM" id="SSF160582">
    <property type="entry name" value="MbtH-like"/>
    <property type="match status" value="1"/>
</dbReference>